<name>A0A0F9N447_9ZZZZ</name>
<comment type="caution">
    <text evidence="1">The sequence shown here is derived from an EMBL/GenBank/DDBJ whole genome shotgun (WGS) entry which is preliminary data.</text>
</comment>
<organism evidence="1">
    <name type="scientific">marine sediment metagenome</name>
    <dbReference type="NCBI Taxonomy" id="412755"/>
    <lineage>
        <taxon>unclassified sequences</taxon>
        <taxon>metagenomes</taxon>
        <taxon>ecological metagenomes</taxon>
    </lineage>
</organism>
<accession>A0A0F9N447</accession>
<proteinExistence type="predicted"/>
<dbReference type="EMBL" id="LAZR01004674">
    <property type="protein sequence ID" value="KKN06572.1"/>
    <property type="molecule type" value="Genomic_DNA"/>
</dbReference>
<gene>
    <name evidence="1" type="ORF">LCGC14_1075880</name>
</gene>
<reference evidence="1" key="1">
    <citation type="journal article" date="2015" name="Nature">
        <title>Complex archaea that bridge the gap between prokaryotes and eukaryotes.</title>
        <authorList>
            <person name="Spang A."/>
            <person name="Saw J.H."/>
            <person name="Jorgensen S.L."/>
            <person name="Zaremba-Niedzwiedzka K."/>
            <person name="Martijn J."/>
            <person name="Lind A.E."/>
            <person name="van Eijk R."/>
            <person name="Schleper C."/>
            <person name="Guy L."/>
            <person name="Ettema T.J."/>
        </authorList>
    </citation>
    <scope>NUCLEOTIDE SEQUENCE</scope>
</reference>
<dbReference type="AlphaFoldDB" id="A0A0F9N447"/>
<sequence>MATGTAVWTENQTDVNFGDLTPADGVQTKADFDLAASGYDMIVVQVSIDWNASATDFADLHLYSSPDSGGQDDTTPIWSQRITALDNDPEYITVVIMNIPYAILELDNQSNQEITALDLIYAGRKWDIS</sequence>
<protein>
    <submittedName>
        <fullName evidence="1">Uncharacterized protein</fullName>
    </submittedName>
</protein>
<evidence type="ECO:0000313" key="1">
    <source>
        <dbReference type="EMBL" id="KKN06572.1"/>
    </source>
</evidence>